<reference evidence="2 3" key="1">
    <citation type="submission" date="2020-08" db="EMBL/GenBank/DDBJ databases">
        <title>Genomic Encyclopedia of Type Strains, Phase IV (KMG-IV): sequencing the most valuable type-strain genomes for metagenomic binning, comparative biology and taxonomic classification.</title>
        <authorList>
            <person name="Goeker M."/>
        </authorList>
    </citation>
    <scope>NUCLEOTIDE SEQUENCE [LARGE SCALE GENOMIC DNA]</scope>
    <source>
        <strain evidence="2 3">DSM 11275</strain>
    </source>
</reference>
<keyword evidence="1" id="KW-1133">Transmembrane helix</keyword>
<dbReference type="AlphaFoldDB" id="A0A7W8C183"/>
<evidence type="ECO:0000313" key="3">
    <source>
        <dbReference type="Proteomes" id="UP000539075"/>
    </source>
</evidence>
<evidence type="ECO:0000313" key="2">
    <source>
        <dbReference type="EMBL" id="MBB5143752.1"/>
    </source>
</evidence>
<sequence>MQRREKKSRTRGKSAGFTRTPCLNLVYHWVLADALAVFAIGSGISRKHAKNKRDKQIARFSQPKVSA</sequence>
<proteinExistence type="predicted"/>
<comment type="caution">
    <text evidence="2">The sequence shown here is derived from an EMBL/GenBank/DDBJ whole genome shotgun (WGS) entry which is preliminary data.</text>
</comment>
<dbReference type="EMBL" id="JACHGO010000005">
    <property type="protein sequence ID" value="MBB5143752.1"/>
    <property type="molecule type" value="Genomic_DNA"/>
</dbReference>
<gene>
    <name evidence="2" type="ORF">HNQ38_001852</name>
</gene>
<keyword evidence="3" id="KW-1185">Reference proteome</keyword>
<protein>
    <submittedName>
        <fullName evidence="2">Uncharacterized protein</fullName>
    </submittedName>
</protein>
<organism evidence="2 3">
    <name type="scientific">Desulfovibrio intestinalis</name>
    <dbReference type="NCBI Taxonomy" id="58621"/>
    <lineage>
        <taxon>Bacteria</taxon>
        <taxon>Pseudomonadati</taxon>
        <taxon>Thermodesulfobacteriota</taxon>
        <taxon>Desulfovibrionia</taxon>
        <taxon>Desulfovibrionales</taxon>
        <taxon>Desulfovibrionaceae</taxon>
        <taxon>Desulfovibrio</taxon>
    </lineage>
</organism>
<name>A0A7W8C183_9BACT</name>
<dbReference type="Proteomes" id="UP000539075">
    <property type="component" value="Unassembled WGS sequence"/>
</dbReference>
<evidence type="ECO:0000256" key="1">
    <source>
        <dbReference type="SAM" id="Phobius"/>
    </source>
</evidence>
<feature type="transmembrane region" description="Helical" evidence="1">
    <location>
        <begin position="26"/>
        <end position="45"/>
    </location>
</feature>
<keyword evidence="1" id="KW-0472">Membrane</keyword>
<keyword evidence="1" id="KW-0812">Transmembrane</keyword>
<accession>A0A7W8C183</accession>